<keyword evidence="3" id="KW-1185">Reference proteome</keyword>
<feature type="signal peptide" evidence="1">
    <location>
        <begin position="1"/>
        <end position="18"/>
    </location>
</feature>
<organism evidence="2 3">
    <name type="scientific">Vanilla planifolia</name>
    <name type="common">Vanilla</name>
    <dbReference type="NCBI Taxonomy" id="51239"/>
    <lineage>
        <taxon>Eukaryota</taxon>
        <taxon>Viridiplantae</taxon>
        <taxon>Streptophyta</taxon>
        <taxon>Embryophyta</taxon>
        <taxon>Tracheophyta</taxon>
        <taxon>Spermatophyta</taxon>
        <taxon>Magnoliopsida</taxon>
        <taxon>Liliopsida</taxon>
        <taxon>Asparagales</taxon>
        <taxon>Orchidaceae</taxon>
        <taxon>Vanilloideae</taxon>
        <taxon>Vanilleae</taxon>
        <taxon>Vanilla</taxon>
    </lineage>
</organism>
<protein>
    <recommendedName>
        <fullName evidence="4">Secreted protein</fullName>
    </recommendedName>
</protein>
<dbReference type="Proteomes" id="UP000636800">
    <property type="component" value="Unassembled WGS sequence"/>
</dbReference>
<gene>
    <name evidence="2" type="ORF">HPP92_026491</name>
</gene>
<feature type="chain" id="PRO_5032627600" description="Secreted protein" evidence="1">
    <location>
        <begin position="19"/>
        <end position="96"/>
    </location>
</feature>
<evidence type="ECO:0000313" key="2">
    <source>
        <dbReference type="EMBL" id="KAG0451370.1"/>
    </source>
</evidence>
<reference evidence="2 3" key="1">
    <citation type="journal article" date="2020" name="Nat. Food">
        <title>A phased Vanilla planifolia genome enables genetic improvement of flavour and production.</title>
        <authorList>
            <person name="Hasing T."/>
            <person name="Tang H."/>
            <person name="Brym M."/>
            <person name="Khazi F."/>
            <person name="Huang T."/>
            <person name="Chambers A.H."/>
        </authorList>
    </citation>
    <scope>NUCLEOTIDE SEQUENCE [LARGE SCALE GENOMIC DNA]</scope>
    <source>
        <tissue evidence="2">Leaf</tissue>
    </source>
</reference>
<dbReference type="EMBL" id="JADCNL010000062">
    <property type="protein sequence ID" value="KAG0451370.1"/>
    <property type="molecule type" value="Genomic_DNA"/>
</dbReference>
<evidence type="ECO:0008006" key="4">
    <source>
        <dbReference type="Google" id="ProtNLM"/>
    </source>
</evidence>
<keyword evidence="1" id="KW-0732">Signal</keyword>
<comment type="caution">
    <text evidence="2">The sequence shown here is derived from an EMBL/GenBank/DDBJ whole genome shotgun (WGS) entry which is preliminary data.</text>
</comment>
<evidence type="ECO:0000313" key="3">
    <source>
        <dbReference type="Proteomes" id="UP000636800"/>
    </source>
</evidence>
<sequence>MHFAVVAMLMTCLCNCGATRECFKDVCMGAQIGMSSNKSLVSMPLLWVRMAIICVTPRLLSPMKLMLRMICVPLERKFEAWSKFTPTSSKVAQETA</sequence>
<evidence type="ECO:0000256" key="1">
    <source>
        <dbReference type="SAM" id="SignalP"/>
    </source>
</evidence>
<dbReference type="AlphaFoldDB" id="A0A835PCV4"/>
<proteinExistence type="predicted"/>
<name>A0A835PCV4_VANPL</name>
<accession>A0A835PCV4</accession>